<reference evidence="2 3" key="1">
    <citation type="submission" date="2019-06" db="EMBL/GenBank/DDBJ databases">
        <title>Sulfurimonas gotlandica sp. nov., a chemoautotrophic and psychrotolerant epsilonproteobacterium isolated from a pelagic redoxcline, and an emended description of the genus Sulfurimonas.</title>
        <authorList>
            <person name="Wang S."/>
            <person name="Jiang L."/>
            <person name="Shao Z."/>
        </authorList>
    </citation>
    <scope>NUCLEOTIDE SEQUENCE [LARGE SCALE GENOMIC DNA]</scope>
    <source>
        <strain evidence="2 3">B2</strain>
    </source>
</reference>
<keyword evidence="2" id="KW-0269">Exonuclease</keyword>
<organism evidence="2 3">
    <name type="scientific">Sulfurimonas marina</name>
    <dbReference type="NCBI Taxonomy" id="2590551"/>
    <lineage>
        <taxon>Bacteria</taxon>
        <taxon>Pseudomonadati</taxon>
        <taxon>Campylobacterota</taxon>
        <taxon>Epsilonproteobacteria</taxon>
        <taxon>Campylobacterales</taxon>
        <taxon>Sulfurimonadaceae</taxon>
        <taxon>Sulfurimonas</taxon>
    </lineage>
</organism>
<evidence type="ECO:0000313" key="3">
    <source>
        <dbReference type="Proteomes" id="UP000593910"/>
    </source>
</evidence>
<gene>
    <name evidence="2" type="ORF">FJR03_03110</name>
</gene>
<dbReference type="AlphaFoldDB" id="A0A7M1ATN6"/>
<name>A0A7M1ATN6_9BACT</name>
<dbReference type="Pfam" id="PF20600">
    <property type="entry name" value="ExoX-like_C"/>
    <property type="match status" value="1"/>
</dbReference>
<protein>
    <submittedName>
        <fullName evidence="2">3'-5' exonuclease</fullName>
    </submittedName>
</protein>
<dbReference type="GO" id="GO:0003676">
    <property type="term" value="F:nucleic acid binding"/>
    <property type="evidence" value="ECO:0007669"/>
    <property type="project" value="InterPro"/>
</dbReference>
<dbReference type="InterPro" id="IPR046768">
    <property type="entry name" value="ExoX-like_C"/>
</dbReference>
<dbReference type="InterPro" id="IPR013520">
    <property type="entry name" value="Ribonucl_H"/>
</dbReference>
<keyword evidence="2" id="KW-0540">Nuclease</keyword>
<dbReference type="GO" id="GO:0006259">
    <property type="term" value="P:DNA metabolic process"/>
    <property type="evidence" value="ECO:0007669"/>
    <property type="project" value="UniProtKB-ARBA"/>
</dbReference>
<dbReference type="SMART" id="SM00479">
    <property type="entry name" value="EXOIII"/>
    <property type="match status" value="1"/>
</dbReference>
<sequence length="220" mass="26042">MLVFLDFKTTGYEKEDKICAMSVLSADDYFSELINDGKKIIPELSAVHHISNENIKDKSSFLESKSYQFLKELNEDDLIVVHDYDFVFTLLDSYGVQLKTKIIDTKKVTKHIVSDIERFDLQFLRYELQLIEDKEVVYKPLEDVYVLKSLFQYLLQSVSEEEMLNLSFENVLLQKFSFGKYNGRYIEEIVHNDPQYLQWLLTLDTLDTDLRYTIEYYLQG</sequence>
<dbReference type="InterPro" id="IPR012337">
    <property type="entry name" value="RNaseH-like_sf"/>
</dbReference>
<dbReference type="GO" id="GO:0004527">
    <property type="term" value="F:exonuclease activity"/>
    <property type="evidence" value="ECO:0007669"/>
    <property type="project" value="UniProtKB-KW"/>
</dbReference>
<keyword evidence="2" id="KW-0378">Hydrolase</keyword>
<proteinExistence type="predicted"/>
<dbReference type="RefSeq" id="WP_193114204.1">
    <property type="nucleotide sequence ID" value="NZ_CP041165.1"/>
</dbReference>
<dbReference type="InterPro" id="IPR036397">
    <property type="entry name" value="RNaseH_sf"/>
</dbReference>
<dbReference type="Proteomes" id="UP000593910">
    <property type="component" value="Chromosome"/>
</dbReference>
<dbReference type="Gene3D" id="3.30.420.10">
    <property type="entry name" value="Ribonuclease H-like superfamily/Ribonuclease H"/>
    <property type="match status" value="1"/>
</dbReference>
<evidence type="ECO:0000313" key="2">
    <source>
        <dbReference type="EMBL" id="QOP40783.1"/>
    </source>
</evidence>
<keyword evidence="3" id="KW-1185">Reference proteome</keyword>
<dbReference type="SUPFAM" id="SSF53098">
    <property type="entry name" value="Ribonuclease H-like"/>
    <property type="match status" value="1"/>
</dbReference>
<evidence type="ECO:0000259" key="1">
    <source>
        <dbReference type="SMART" id="SM00479"/>
    </source>
</evidence>
<dbReference type="EMBL" id="CP041165">
    <property type="protein sequence ID" value="QOP40783.1"/>
    <property type="molecule type" value="Genomic_DNA"/>
</dbReference>
<feature type="domain" description="Exonuclease" evidence="1">
    <location>
        <begin position="1"/>
        <end position="160"/>
    </location>
</feature>
<dbReference type="KEGG" id="smax:FJR03_03110"/>
<accession>A0A7M1ATN6</accession>